<evidence type="ECO:0000313" key="3">
    <source>
        <dbReference type="RefSeq" id="XP_033580325.1"/>
    </source>
</evidence>
<dbReference type="Proteomes" id="UP000504636">
    <property type="component" value="Unplaced"/>
</dbReference>
<evidence type="ECO:0000313" key="2">
    <source>
        <dbReference type="Proteomes" id="UP000504636"/>
    </source>
</evidence>
<protein>
    <recommendedName>
        <fullName evidence="4">F-box domain-containing protein</fullName>
    </recommendedName>
</protein>
<evidence type="ECO:0008006" key="4">
    <source>
        <dbReference type="Google" id="ProtNLM"/>
    </source>
</evidence>
<accession>A0A6A6YX28</accession>
<dbReference type="OrthoDB" id="4840564at2759"/>
<name>A0A6A6YX28_9PEZI</name>
<dbReference type="RefSeq" id="XP_033580325.1">
    <property type="nucleotide sequence ID" value="XM_033713725.1"/>
</dbReference>
<organism evidence="1">
    <name type="scientific">Mytilinidion resinicola</name>
    <dbReference type="NCBI Taxonomy" id="574789"/>
    <lineage>
        <taxon>Eukaryota</taxon>
        <taxon>Fungi</taxon>
        <taxon>Dikarya</taxon>
        <taxon>Ascomycota</taxon>
        <taxon>Pezizomycotina</taxon>
        <taxon>Dothideomycetes</taxon>
        <taxon>Pleosporomycetidae</taxon>
        <taxon>Mytilinidiales</taxon>
        <taxon>Mytilinidiaceae</taxon>
        <taxon>Mytilinidion</taxon>
    </lineage>
</organism>
<reference evidence="3" key="2">
    <citation type="submission" date="2020-04" db="EMBL/GenBank/DDBJ databases">
        <authorList>
            <consortium name="NCBI Genome Project"/>
        </authorList>
    </citation>
    <scope>NUCLEOTIDE SEQUENCE</scope>
    <source>
        <strain evidence="3">CBS 304.34</strain>
    </source>
</reference>
<dbReference type="AlphaFoldDB" id="A0A6A6YX28"/>
<gene>
    <name evidence="1 3" type="ORF">BDZ99DRAFT_254543</name>
</gene>
<reference evidence="3" key="3">
    <citation type="submission" date="2025-04" db="UniProtKB">
        <authorList>
            <consortium name="RefSeq"/>
        </authorList>
    </citation>
    <scope>IDENTIFICATION</scope>
    <source>
        <strain evidence="3">CBS 304.34</strain>
    </source>
</reference>
<sequence length="288" mass="33076">MPSPHESESCHLLHLPNELLIEILALAVNHQDSQLCDWEGRNWYNLTLTRAPGRTRHSSPIFLDHLIEIDLPALEHLQLDQVRAFCLSCVAGPNSVPETMSRKRRTAPFAKLSLYNFRGTTSILTAFLTWPRALEHFVWDPSRYTVDTGRTPRMVHQALEPHHLTLQSLKLESKIFEENIIDLTHYAELQDLRLSAFDPLEAIGDHALRLAAPKLRNFTWDLTRTILYPEAFNKPTLDGLRTFVDVLLSQGCPLQRIDVVLWPRPGFYTKTRSLYNTRTFEAMNKSSG</sequence>
<evidence type="ECO:0000313" key="1">
    <source>
        <dbReference type="EMBL" id="KAF2813361.1"/>
    </source>
</evidence>
<dbReference type="GeneID" id="54454618"/>
<proteinExistence type="predicted"/>
<keyword evidence="2" id="KW-1185">Reference proteome</keyword>
<dbReference type="EMBL" id="MU003696">
    <property type="protein sequence ID" value="KAF2813361.1"/>
    <property type="molecule type" value="Genomic_DNA"/>
</dbReference>
<reference evidence="1 3" key="1">
    <citation type="journal article" date="2020" name="Stud. Mycol.">
        <title>101 Dothideomycetes genomes: a test case for predicting lifestyles and emergence of pathogens.</title>
        <authorList>
            <person name="Haridas S."/>
            <person name="Albert R."/>
            <person name="Binder M."/>
            <person name="Bloem J."/>
            <person name="Labutti K."/>
            <person name="Salamov A."/>
            <person name="Andreopoulos B."/>
            <person name="Baker S."/>
            <person name="Barry K."/>
            <person name="Bills G."/>
            <person name="Bluhm B."/>
            <person name="Cannon C."/>
            <person name="Castanera R."/>
            <person name="Culley D."/>
            <person name="Daum C."/>
            <person name="Ezra D."/>
            <person name="Gonzalez J."/>
            <person name="Henrissat B."/>
            <person name="Kuo A."/>
            <person name="Liang C."/>
            <person name="Lipzen A."/>
            <person name="Lutzoni F."/>
            <person name="Magnuson J."/>
            <person name="Mondo S."/>
            <person name="Nolan M."/>
            <person name="Ohm R."/>
            <person name="Pangilinan J."/>
            <person name="Park H.-J."/>
            <person name="Ramirez L."/>
            <person name="Alfaro M."/>
            <person name="Sun H."/>
            <person name="Tritt A."/>
            <person name="Yoshinaga Y."/>
            <person name="Zwiers L.-H."/>
            <person name="Turgeon B."/>
            <person name="Goodwin S."/>
            <person name="Spatafora J."/>
            <person name="Crous P."/>
            <person name="Grigoriev I."/>
        </authorList>
    </citation>
    <scope>NUCLEOTIDE SEQUENCE</scope>
    <source>
        <strain evidence="1 3">CBS 304.34</strain>
    </source>
</reference>